<evidence type="ECO:0000259" key="1">
    <source>
        <dbReference type="Pfam" id="PF06985"/>
    </source>
</evidence>
<dbReference type="GeneID" id="19246748"/>
<dbReference type="Proteomes" id="UP000002499">
    <property type="component" value="Unassembled WGS sequence"/>
</dbReference>
<name>E9DXT9_METAQ</name>
<dbReference type="eggNOG" id="ENOG502SHD2">
    <property type="taxonomic scope" value="Eukaryota"/>
</dbReference>
<dbReference type="OrthoDB" id="4850726at2759"/>
<dbReference type="STRING" id="655827.E9DXT9"/>
<evidence type="ECO:0000313" key="2">
    <source>
        <dbReference type="EMBL" id="EFY91552.1"/>
    </source>
</evidence>
<accession>E9DXT9</accession>
<keyword evidence="3" id="KW-1185">Reference proteome</keyword>
<dbReference type="AlphaFoldDB" id="E9DXT9"/>
<dbReference type="HOGENOM" id="CLU_004184_7_4_1"/>
<protein>
    <submittedName>
        <fullName evidence="2">Ankyrin repeat and SAM domain containing protein 6</fullName>
    </submittedName>
</protein>
<dbReference type="PANTHER" id="PTHR24148">
    <property type="entry name" value="ANKYRIN REPEAT DOMAIN-CONTAINING PROTEIN 39 HOMOLOG-RELATED"/>
    <property type="match status" value="1"/>
</dbReference>
<dbReference type="EMBL" id="GL698481">
    <property type="protein sequence ID" value="EFY91552.1"/>
    <property type="molecule type" value="Genomic_DNA"/>
</dbReference>
<proteinExistence type="predicted"/>
<dbReference type="InterPro" id="IPR010730">
    <property type="entry name" value="HET"/>
</dbReference>
<gene>
    <name evidence="2" type="ORF">MAC_02437</name>
</gene>
<dbReference type="InterPro" id="IPR052895">
    <property type="entry name" value="HetReg/Transcr_Mod"/>
</dbReference>
<dbReference type="InParanoid" id="E9DXT9"/>
<dbReference type="OMA" id="FERLWIT"/>
<dbReference type="PANTHER" id="PTHR24148:SF82">
    <property type="entry name" value="HETEROKARYON INCOMPATIBILITY DOMAIN-CONTAINING PROTEIN"/>
    <property type="match status" value="1"/>
</dbReference>
<sequence>MELQKTLPSGRVVKETLDGRYIFAYRDTNVRPSSWDHPDPGFDRARYELKEENYLPGPLYEPKYEALSYTWASELGSVKANVSSGSMSARQLFDEIELGGNLASALKHLRFKDKSRVLWIDAICINQKDDTERSIQVKRMGSIYSFAQNVIVWLGPEGQDSTHALSTLQSLAKQVELTIDNALYATPGASEPTWYHPFCPLPDDRFDARTWSSIKSLFNRAWFSRVWVTQEVALANRFTVVHCGGYSMPWLHVRKAIGILLAKQSTPKDIKSILDPHFPGIPAPKTRSLLHLLAFVRRRNCQIPHDRIYGILSLASPKFSSLIEPKYTEPAARVFTDASIAHLQLTSRLELLQCCSISNPYPGVPSWVPNWESGPRTVLFGWRTGHFRQASGQSEAHYSLLSDNTLQVTGVRCACVESVGGAAEGGPDQVFDTIRTWEPEGLRERNYQPGGSMLDAFLEAIFQGCFRDRFPRAVSWPILSELREHYLALLSGTDQRNSITQHLRNGVANGATFFTTKEGYVGVAGQHVNKGRCFVPSSVSLGDIS</sequence>
<feature type="domain" description="Heterokaryon incompatibility" evidence="1">
    <location>
        <begin position="64"/>
        <end position="231"/>
    </location>
</feature>
<evidence type="ECO:0000313" key="3">
    <source>
        <dbReference type="Proteomes" id="UP000002499"/>
    </source>
</evidence>
<organism evidence="3">
    <name type="scientific">Metarhizium acridum (strain CQMa 102)</name>
    <dbReference type="NCBI Taxonomy" id="655827"/>
    <lineage>
        <taxon>Eukaryota</taxon>
        <taxon>Fungi</taxon>
        <taxon>Dikarya</taxon>
        <taxon>Ascomycota</taxon>
        <taxon>Pezizomycotina</taxon>
        <taxon>Sordariomycetes</taxon>
        <taxon>Hypocreomycetidae</taxon>
        <taxon>Hypocreales</taxon>
        <taxon>Clavicipitaceae</taxon>
        <taxon>Metarhizium</taxon>
    </lineage>
</organism>
<dbReference type="KEGG" id="maw:19246748"/>
<reference evidence="2 3" key="1">
    <citation type="journal article" date="2011" name="PLoS Genet.">
        <title>Genome sequencing and comparative transcriptomics of the model entomopathogenic fungi Metarhizium anisopliae and M. acridum.</title>
        <authorList>
            <person name="Gao Q."/>
            <person name="Jin K."/>
            <person name="Ying S.H."/>
            <person name="Zhang Y."/>
            <person name="Xiao G."/>
            <person name="Shang Y."/>
            <person name="Duan Z."/>
            <person name="Hu X."/>
            <person name="Xie X.Q."/>
            <person name="Zhou G."/>
            <person name="Peng G."/>
            <person name="Luo Z."/>
            <person name="Huang W."/>
            <person name="Wang B."/>
            <person name="Fang W."/>
            <person name="Wang S."/>
            <person name="Zhong Y."/>
            <person name="Ma L.J."/>
            <person name="St Leger R.J."/>
            <person name="Zhao G.P."/>
            <person name="Pei Y."/>
            <person name="Feng M.G."/>
            <person name="Xia Y."/>
            <person name="Wang C."/>
        </authorList>
    </citation>
    <scope>NUCLEOTIDE SEQUENCE [LARGE SCALE GENOMIC DNA]</scope>
    <source>
        <strain evidence="2 3">CQMa 102</strain>
    </source>
</reference>
<dbReference type="Pfam" id="PF06985">
    <property type="entry name" value="HET"/>
    <property type="match status" value="1"/>
</dbReference>